<dbReference type="Proteomes" id="UP001530400">
    <property type="component" value="Unassembled WGS sequence"/>
</dbReference>
<dbReference type="PROSITE" id="PS51257">
    <property type="entry name" value="PROKAR_LIPOPROTEIN"/>
    <property type="match status" value="1"/>
</dbReference>
<dbReference type="AlphaFoldDB" id="A0ABD3PE98"/>
<keyword evidence="1" id="KW-0175">Coiled coil</keyword>
<gene>
    <name evidence="3" type="ORF">ACHAWO_010574</name>
</gene>
<feature type="chain" id="PRO_5044892931" evidence="2">
    <location>
        <begin position="23"/>
        <end position="241"/>
    </location>
</feature>
<evidence type="ECO:0000256" key="1">
    <source>
        <dbReference type="SAM" id="Coils"/>
    </source>
</evidence>
<sequence length="241" mass="26475">MKTTILPSLILLLACCRTPCSPYCLKANHIHSRRRALAEAISSSAAILVAPSPPTAYAKETPQQSDLSMLKEATEVLSSLLDNWDRATIDCTFADVPRELLEAKNKEQLLEKASKFALFDKSTSVVSCKKTNKIVRDYIGATGIGPCVGIEKRLLKKDVVNMVNPEYIDNYFALVESFSQALSRANSFSYTAGVSDFDSMNNFAKDQKLDEDGSNLSQAKRAIEEANLNLKKAVSLLVSDE</sequence>
<keyword evidence="2" id="KW-0732">Signal</keyword>
<evidence type="ECO:0000313" key="3">
    <source>
        <dbReference type="EMBL" id="KAL3786162.1"/>
    </source>
</evidence>
<protein>
    <submittedName>
        <fullName evidence="3">Uncharacterized protein</fullName>
    </submittedName>
</protein>
<proteinExistence type="predicted"/>
<comment type="caution">
    <text evidence="3">The sequence shown here is derived from an EMBL/GenBank/DDBJ whole genome shotgun (WGS) entry which is preliminary data.</text>
</comment>
<evidence type="ECO:0000313" key="4">
    <source>
        <dbReference type="Proteomes" id="UP001530400"/>
    </source>
</evidence>
<accession>A0ABD3PE98</accession>
<evidence type="ECO:0000256" key="2">
    <source>
        <dbReference type="SAM" id="SignalP"/>
    </source>
</evidence>
<organism evidence="3 4">
    <name type="scientific">Cyclotella atomus</name>
    <dbReference type="NCBI Taxonomy" id="382360"/>
    <lineage>
        <taxon>Eukaryota</taxon>
        <taxon>Sar</taxon>
        <taxon>Stramenopiles</taxon>
        <taxon>Ochrophyta</taxon>
        <taxon>Bacillariophyta</taxon>
        <taxon>Coscinodiscophyceae</taxon>
        <taxon>Thalassiosirophycidae</taxon>
        <taxon>Stephanodiscales</taxon>
        <taxon>Stephanodiscaceae</taxon>
        <taxon>Cyclotella</taxon>
    </lineage>
</organism>
<feature type="coiled-coil region" evidence="1">
    <location>
        <begin position="209"/>
        <end position="236"/>
    </location>
</feature>
<name>A0ABD3PE98_9STRA</name>
<reference evidence="3 4" key="1">
    <citation type="submission" date="2024-10" db="EMBL/GenBank/DDBJ databases">
        <title>Updated reference genomes for cyclostephanoid diatoms.</title>
        <authorList>
            <person name="Roberts W.R."/>
            <person name="Alverson A.J."/>
        </authorList>
    </citation>
    <scope>NUCLEOTIDE SEQUENCE [LARGE SCALE GENOMIC DNA]</scope>
    <source>
        <strain evidence="3 4">AJA010-31</strain>
    </source>
</reference>
<dbReference type="EMBL" id="JALLPJ020000663">
    <property type="protein sequence ID" value="KAL3786162.1"/>
    <property type="molecule type" value="Genomic_DNA"/>
</dbReference>
<keyword evidence="4" id="KW-1185">Reference proteome</keyword>
<feature type="signal peptide" evidence="2">
    <location>
        <begin position="1"/>
        <end position="22"/>
    </location>
</feature>